<evidence type="ECO:0000256" key="4">
    <source>
        <dbReference type="SAM" id="MobiDB-lite"/>
    </source>
</evidence>
<evidence type="ECO:0000313" key="6">
    <source>
        <dbReference type="EMBL" id="NEE23612.1"/>
    </source>
</evidence>
<evidence type="ECO:0000256" key="1">
    <source>
        <dbReference type="ARBA" id="ARBA00023015"/>
    </source>
</evidence>
<keyword evidence="3" id="KW-0804">Transcription</keyword>
<organism evidence="6">
    <name type="scientific">Streptomyces sp. SID7499</name>
    <dbReference type="NCBI Taxonomy" id="2706086"/>
    <lineage>
        <taxon>Bacteria</taxon>
        <taxon>Bacillati</taxon>
        <taxon>Actinomycetota</taxon>
        <taxon>Actinomycetes</taxon>
        <taxon>Kitasatosporales</taxon>
        <taxon>Streptomycetaceae</taxon>
        <taxon>Streptomyces</taxon>
    </lineage>
</organism>
<comment type="caution">
    <text evidence="6">The sequence shown here is derived from an EMBL/GenBank/DDBJ whole genome shotgun (WGS) entry which is preliminary data.</text>
</comment>
<feature type="domain" description="HTH gntR-type" evidence="5">
    <location>
        <begin position="20"/>
        <end position="61"/>
    </location>
</feature>
<evidence type="ECO:0000256" key="3">
    <source>
        <dbReference type="ARBA" id="ARBA00023163"/>
    </source>
</evidence>
<dbReference type="GO" id="GO:0003677">
    <property type="term" value="F:DNA binding"/>
    <property type="evidence" value="ECO:0007669"/>
    <property type="project" value="UniProtKB-KW"/>
</dbReference>
<dbReference type="InterPro" id="IPR036388">
    <property type="entry name" value="WH-like_DNA-bd_sf"/>
</dbReference>
<evidence type="ECO:0000256" key="2">
    <source>
        <dbReference type="ARBA" id="ARBA00023125"/>
    </source>
</evidence>
<gene>
    <name evidence="6" type="ORF">G3M58_96320</name>
</gene>
<dbReference type="InterPro" id="IPR036390">
    <property type="entry name" value="WH_DNA-bd_sf"/>
</dbReference>
<proteinExistence type="predicted"/>
<protein>
    <submittedName>
        <fullName evidence="6">GntR family transcriptional regulator</fullName>
    </submittedName>
</protein>
<dbReference type="PROSITE" id="PS50949">
    <property type="entry name" value="HTH_GNTR"/>
    <property type="match status" value="1"/>
</dbReference>
<dbReference type="EMBL" id="JAAGMN010010408">
    <property type="protein sequence ID" value="NEE23612.1"/>
    <property type="molecule type" value="Genomic_DNA"/>
</dbReference>
<keyword evidence="1" id="KW-0805">Transcription regulation</keyword>
<dbReference type="Gene3D" id="1.10.10.10">
    <property type="entry name" value="Winged helix-like DNA-binding domain superfamily/Winged helix DNA-binding domain"/>
    <property type="match status" value="1"/>
</dbReference>
<accession>A0A6G3Y1B7</accession>
<dbReference type="AlphaFoldDB" id="A0A6G3Y1B7"/>
<dbReference type="Pfam" id="PF00392">
    <property type="entry name" value="GntR"/>
    <property type="match status" value="1"/>
</dbReference>
<feature type="non-terminal residue" evidence="6">
    <location>
        <position position="61"/>
    </location>
</feature>
<dbReference type="GO" id="GO:0003700">
    <property type="term" value="F:DNA-binding transcription factor activity"/>
    <property type="evidence" value="ECO:0007669"/>
    <property type="project" value="InterPro"/>
</dbReference>
<sequence>MKISSHTVARMLGTWQQGPGPAHQRLSDKLRLLILDGRLSLGAALPSERDLATALGTSRTT</sequence>
<name>A0A6G3Y1B7_9ACTN</name>
<reference evidence="6" key="1">
    <citation type="submission" date="2020-01" db="EMBL/GenBank/DDBJ databases">
        <title>Insect and environment-associated Actinomycetes.</title>
        <authorList>
            <person name="Currrie C."/>
            <person name="Chevrette M."/>
            <person name="Carlson C."/>
            <person name="Stubbendieck R."/>
            <person name="Wendt-Pienkowski E."/>
        </authorList>
    </citation>
    <scope>NUCLEOTIDE SEQUENCE</scope>
    <source>
        <strain evidence="6">SID7499</strain>
    </source>
</reference>
<keyword evidence="2" id="KW-0238">DNA-binding</keyword>
<evidence type="ECO:0000259" key="5">
    <source>
        <dbReference type="PROSITE" id="PS50949"/>
    </source>
</evidence>
<dbReference type="SUPFAM" id="SSF46785">
    <property type="entry name" value="Winged helix' DNA-binding domain"/>
    <property type="match status" value="1"/>
</dbReference>
<dbReference type="InterPro" id="IPR000524">
    <property type="entry name" value="Tscrpt_reg_HTH_GntR"/>
</dbReference>
<feature type="region of interest" description="Disordered" evidence="4">
    <location>
        <begin position="1"/>
        <end position="23"/>
    </location>
</feature>